<proteinExistence type="predicted"/>
<sequence length="113" mass="13200">MSILSIHESNKSPIRYEVDVAHTPEGAILQTSGNKFLKFRTKFNFFLFVIKDFKTVESIFLKLLIVFNCTLKLNFIIVNFSEVSRVFILLLYLFTFLKKIKSTPDIKIFEKIA</sequence>
<comment type="caution">
    <text evidence="2">The sequence shown here is derived from an EMBL/GenBank/DDBJ whole genome shotgun (WGS) entry which is preliminary data.</text>
</comment>
<protein>
    <submittedName>
        <fullName evidence="2">Uncharacterized protein</fullName>
    </submittedName>
</protein>
<keyword evidence="1" id="KW-0812">Transmembrane</keyword>
<dbReference type="AlphaFoldDB" id="A0A3M7QJB9"/>
<evidence type="ECO:0000313" key="3">
    <source>
        <dbReference type="Proteomes" id="UP000276133"/>
    </source>
</evidence>
<dbReference type="Proteomes" id="UP000276133">
    <property type="component" value="Unassembled WGS sequence"/>
</dbReference>
<name>A0A3M7QJB9_BRAPC</name>
<organism evidence="2 3">
    <name type="scientific">Brachionus plicatilis</name>
    <name type="common">Marine rotifer</name>
    <name type="synonym">Brachionus muelleri</name>
    <dbReference type="NCBI Taxonomy" id="10195"/>
    <lineage>
        <taxon>Eukaryota</taxon>
        <taxon>Metazoa</taxon>
        <taxon>Spiralia</taxon>
        <taxon>Gnathifera</taxon>
        <taxon>Rotifera</taxon>
        <taxon>Eurotatoria</taxon>
        <taxon>Monogononta</taxon>
        <taxon>Pseudotrocha</taxon>
        <taxon>Ploima</taxon>
        <taxon>Brachionidae</taxon>
        <taxon>Brachionus</taxon>
    </lineage>
</organism>
<feature type="transmembrane region" description="Helical" evidence="1">
    <location>
        <begin position="45"/>
        <end position="67"/>
    </location>
</feature>
<dbReference type="EMBL" id="REGN01006013">
    <property type="protein sequence ID" value="RNA11234.1"/>
    <property type="molecule type" value="Genomic_DNA"/>
</dbReference>
<evidence type="ECO:0000313" key="2">
    <source>
        <dbReference type="EMBL" id="RNA11234.1"/>
    </source>
</evidence>
<keyword evidence="1" id="KW-0472">Membrane</keyword>
<reference evidence="2 3" key="1">
    <citation type="journal article" date="2018" name="Sci. Rep.">
        <title>Genomic signatures of local adaptation to the degree of environmental predictability in rotifers.</title>
        <authorList>
            <person name="Franch-Gras L."/>
            <person name="Hahn C."/>
            <person name="Garcia-Roger E.M."/>
            <person name="Carmona M.J."/>
            <person name="Serra M."/>
            <person name="Gomez A."/>
        </authorList>
    </citation>
    <scope>NUCLEOTIDE SEQUENCE [LARGE SCALE GENOMIC DNA]</scope>
    <source>
        <strain evidence="2">HYR1</strain>
    </source>
</reference>
<evidence type="ECO:0000256" key="1">
    <source>
        <dbReference type="SAM" id="Phobius"/>
    </source>
</evidence>
<feature type="transmembrane region" description="Helical" evidence="1">
    <location>
        <begin position="73"/>
        <end position="97"/>
    </location>
</feature>
<gene>
    <name evidence="2" type="ORF">BpHYR1_017194</name>
</gene>
<keyword evidence="3" id="KW-1185">Reference proteome</keyword>
<accession>A0A3M7QJB9</accession>
<keyword evidence="1" id="KW-1133">Transmembrane helix</keyword>